<evidence type="ECO:0000313" key="2">
    <source>
        <dbReference type="EMBL" id="GLD56721.1"/>
    </source>
</evidence>
<feature type="region of interest" description="Disordered" evidence="1">
    <location>
        <begin position="102"/>
        <end position="172"/>
    </location>
</feature>
<proteinExistence type="predicted"/>
<feature type="compositionally biased region" description="Basic residues" evidence="1">
    <location>
        <begin position="126"/>
        <end position="137"/>
    </location>
</feature>
<protein>
    <submittedName>
        <fullName evidence="2">Zinc finger protein 436-like protein</fullName>
    </submittedName>
</protein>
<gene>
    <name evidence="2" type="ORF">AKAME5_000903000</name>
</gene>
<dbReference type="EMBL" id="BRZM01000027">
    <property type="protein sequence ID" value="GLD56721.1"/>
    <property type="molecule type" value="Genomic_DNA"/>
</dbReference>
<organism evidence="2 3">
    <name type="scientific">Lates japonicus</name>
    <name type="common">Japanese lates</name>
    <dbReference type="NCBI Taxonomy" id="270547"/>
    <lineage>
        <taxon>Eukaryota</taxon>
        <taxon>Metazoa</taxon>
        <taxon>Chordata</taxon>
        <taxon>Craniata</taxon>
        <taxon>Vertebrata</taxon>
        <taxon>Euteleostomi</taxon>
        <taxon>Actinopterygii</taxon>
        <taxon>Neopterygii</taxon>
        <taxon>Teleostei</taxon>
        <taxon>Neoteleostei</taxon>
        <taxon>Acanthomorphata</taxon>
        <taxon>Carangaria</taxon>
        <taxon>Carangaria incertae sedis</taxon>
        <taxon>Centropomidae</taxon>
        <taxon>Lates</taxon>
    </lineage>
</organism>
<accession>A0AAD3MNH2</accession>
<keyword evidence="3" id="KW-1185">Reference proteome</keyword>
<name>A0AAD3MNH2_LATJO</name>
<evidence type="ECO:0000256" key="1">
    <source>
        <dbReference type="SAM" id="MobiDB-lite"/>
    </source>
</evidence>
<evidence type="ECO:0000313" key="3">
    <source>
        <dbReference type="Proteomes" id="UP001279410"/>
    </source>
</evidence>
<dbReference type="Proteomes" id="UP001279410">
    <property type="component" value="Unassembled WGS sequence"/>
</dbReference>
<feature type="non-terminal residue" evidence="2">
    <location>
        <position position="172"/>
    </location>
</feature>
<dbReference type="AlphaFoldDB" id="A0AAD3MNH2"/>
<sequence>MYSVETFERQIFAVMETLVDAAVSELGRLLEEHWAESVMATAAAQQRSAPAAETAVKSEEEEREVTQSNKAITNKFASLMEAWTKVAVEKISMMLKVSMSEAEDGLAVEQRVESNDKTKQTSMKPRAGRRVRPKKHKSESAARSSRQRRKKIERELKPATAAAADSESVIKP</sequence>
<reference evidence="2" key="1">
    <citation type="submission" date="2022-08" db="EMBL/GenBank/DDBJ databases">
        <title>Genome sequencing of akame (Lates japonicus).</title>
        <authorList>
            <person name="Hashiguchi Y."/>
            <person name="Takahashi H."/>
        </authorList>
    </citation>
    <scope>NUCLEOTIDE SEQUENCE</scope>
    <source>
        <strain evidence="2">Kochi</strain>
    </source>
</reference>
<feature type="compositionally biased region" description="Basic and acidic residues" evidence="1">
    <location>
        <begin position="110"/>
        <end position="119"/>
    </location>
</feature>
<comment type="caution">
    <text evidence="2">The sequence shown here is derived from an EMBL/GenBank/DDBJ whole genome shotgun (WGS) entry which is preliminary data.</text>
</comment>
<feature type="compositionally biased region" description="Low complexity" evidence="1">
    <location>
        <begin position="45"/>
        <end position="55"/>
    </location>
</feature>
<feature type="region of interest" description="Disordered" evidence="1">
    <location>
        <begin position="45"/>
        <end position="69"/>
    </location>
</feature>